<sequence length="507" mass="56964">MRGGAIICAAEDCPPEDKPWLLSSRRMLAEHKVNGATRKKKWSSAEGKFPGANASLEDKLEWMHWVQYGELESDFELLFDRTRPNDPKETVQQILYDTCTPTVNVQLCVSREAIDRLSSVIDENTFINSSLRRQGDGCPAECSDGASFLQWLKTAPVGGNFHATPIPTAPQAQAAKLPEYYPKANTATYVVFATTQLLRDASTSVEVAAVVKQLGLPSNCVVRPVGSRREFAHSMAANMAPKIGEIVHFPEHGGDSAVALEIFIPSKVEKDQPFEEELKVKEEASEGKQGFMLIEKGLSKPKPKQKRSKSQLETGDDCDDDELVYSAETMHVLWLRKEYFEYKDSIESHLQWGEGECEDIKKRLDKGNTDPGHLRFDMVNQQLHTIKYEFKDGEKDERTALKFCRLLGLIQAIFAGLHPMHWMFDNECPTEVVELVKDIAAYCRTFLGVKNSNQTLGLGHPTEDADGISSREALYVLLRYWGQQLQIKANFIPGHSRQKRKAPEGDN</sequence>
<name>A0AAE0EVQ7_9CHLO</name>
<keyword evidence="3" id="KW-1185">Reference proteome</keyword>
<comment type="caution">
    <text evidence="2">The sequence shown here is derived from an EMBL/GenBank/DDBJ whole genome shotgun (WGS) entry which is preliminary data.</text>
</comment>
<dbReference type="AlphaFoldDB" id="A0AAE0EVQ7"/>
<dbReference type="EMBL" id="LGRX02033163">
    <property type="protein sequence ID" value="KAK3242466.1"/>
    <property type="molecule type" value="Genomic_DNA"/>
</dbReference>
<evidence type="ECO:0000313" key="2">
    <source>
        <dbReference type="EMBL" id="KAK3242466.1"/>
    </source>
</evidence>
<evidence type="ECO:0000313" key="3">
    <source>
        <dbReference type="Proteomes" id="UP001190700"/>
    </source>
</evidence>
<gene>
    <name evidence="2" type="ORF">CYMTET_47847</name>
</gene>
<dbReference type="Proteomes" id="UP001190700">
    <property type="component" value="Unassembled WGS sequence"/>
</dbReference>
<accession>A0AAE0EVQ7</accession>
<proteinExistence type="predicted"/>
<protein>
    <submittedName>
        <fullName evidence="2">Uncharacterized protein</fullName>
    </submittedName>
</protein>
<evidence type="ECO:0000256" key="1">
    <source>
        <dbReference type="SAM" id="MobiDB-lite"/>
    </source>
</evidence>
<reference evidence="2 3" key="1">
    <citation type="journal article" date="2015" name="Genome Biol. Evol.">
        <title>Comparative Genomics of a Bacterivorous Green Alga Reveals Evolutionary Causalities and Consequences of Phago-Mixotrophic Mode of Nutrition.</title>
        <authorList>
            <person name="Burns J.A."/>
            <person name="Paasch A."/>
            <person name="Narechania A."/>
            <person name="Kim E."/>
        </authorList>
    </citation>
    <scope>NUCLEOTIDE SEQUENCE [LARGE SCALE GENOMIC DNA]</scope>
    <source>
        <strain evidence="2 3">PLY_AMNH</strain>
    </source>
</reference>
<organism evidence="2 3">
    <name type="scientific">Cymbomonas tetramitiformis</name>
    <dbReference type="NCBI Taxonomy" id="36881"/>
    <lineage>
        <taxon>Eukaryota</taxon>
        <taxon>Viridiplantae</taxon>
        <taxon>Chlorophyta</taxon>
        <taxon>Pyramimonadophyceae</taxon>
        <taxon>Pyramimonadales</taxon>
        <taxon>Pyramimonadaceae</taxon>
        <taxon>Cymbomonas</taxon>
    </lineage>
</organism>
<feature type="region of interest" description="Disordered" evidence="1">
    <location>
        <begin position="291"/>
        <end position="316"/>
    </location>
</feature>
<feature type="compositionally biased region" description="Basic residues" evidence="1">
    <location>
        <begin position="299"/>
        <end position="309"/>
    </location>
</feature>